<sequence>MLRYATLSLSLPDGVREPTFDLFDDSPAVSTTATRYLGPTENGRHVGLSDVCGDLAVARDLLESDDDVLQYNVAGTDGRGVVYAHHRSVGPIKELLDILYRHDIVLEWPIDHRGRERDSAVQFTIVGTDEGIHRATTEIPDVVDVTVERVGGVESKAEAEPTLTDPQAALLDLAVEKGYYEVPRRTTQRALADHLDVAPGTVGDRLQRIERRVMTAYADRGDDW</sequence>
<organism evidence="5 6">
    <name type="scientific">Halogeometricum rufum</name>
    <dbReference type="NCBI Taxonomy" id="553469"/>
    <lineage>
        <taxon>Archaea</taxon>
        <taxon>Methanobacteriati</taxon>
        <taxon>Methanobacteriota</taxon>
        <taxon>Stenosarchaea group</taxon>
        <taxon>Halobacteria</taxon>
        <taxon>Halobacteriales</taxon>
        <taxon>Haloferacaceae</taxon>
        <taxon>Halogeometricum</taxon>
    </lineage>
</organism>
<dbReference type="PANTHER" id="PTHR34236:SF1">
    <property type="entry name" value="DIMETHYL SULFOXIDE REDUCTASE TRANSCRIPTIONAL ACTIVATOR"/>
    <property type="match status" value="1"/>
</dbReference>
<dbReference type="AlphaFoldDB" id="A0A1I6G1L2"/>
<dbReference type="InterPro" id="IPR007050">
    <property type="entry name" value="HTH_bacterioopsin"/>
</dbReference>
<dbReference type="PANTHER" id="PTHR34236">
    <property type="entry name" value="DIMETHYL SULFOXIDE REDUCTASE TRANSCRIPTIONAL ACTIVATOR"/>
    <property type="match status" value="1"/>
</dbReference>
<dbReference type="Proteomes" id="UP000198531">
    <property type="component" value="Unassembled WGS sequence"/>
</dbReference>
<evidence type="ECO:0000259" key="4">
    <source>
        <dbReference type="Pfam" id="PF24278"/>
    </source>
</evidence>
<feature type="domain" description="HVO-0513-like N-terminal" evidence="4">
    <location>
        <begin position="18"/>
        <end position="151"/>
    </location>
</feature>
<evidence type="ECO:0000259" key="3">
    <source>
        <dbReference type="Pfam" id="PF04967"/>
    </source>
</evidence>
<keyword evidence="1" id="KW-0805">Transcription regulation</keyword>
<dbReference type="Pfam" id="PF24278">
    <property type="entry name" value="HVO_0513_N"/>
    <property type="match status" value="1"/>
</dbReference>
<dbReference type="Pfam" id="PF04967">
    <property type="entry name" value="HTH_10"/>
    <property type="match status" value="1"/>
</dbReference>
<evidence type="ECO:0000313" key="6">
    <source>
        <dbReference type="Proteomes" id="UP000198531"/>
    </source>
</evidence>
<accession>A0A1I6G1L2</accession>
<dbReference type="InterPro" id="IPR056493">
    <property type="entry name" value="HVO_0513_N"/>
</dbReference>
<evidence type="ECO:0000313" key="5">
    <source>
        <dbReference type="EMBL" id="SFR36062.1"/>
    </source>
</evidence>
<keyword evidence="2" id="KW-0804">Transcription</keyword>
<dbReference type="EMBL" id="FOYT01000001">
    <property type="protein sequence ID" value="SFR36062.1"/>
    <property type="molecule type" value="Genomic_DNA"/>
</dbReference>
<gene>
    <name evidence="5" type="ORF">SAMN04487947_0413</name>
</gene>
<evidence type="ECO:0000256" key="1">
    <source>
        <dbReference type="ARBA" id="ARBA00023015"/>
    </source>
</evidence>
<proteinExistence type="predicted"/>
<name>A0A1I6G1L2_9EURY</name>
<keyword evidence="6" id="KW-1185">Reference proteome</keyword>
<evidence type="ECO:0000256" key="2">
    <source>
        <dbReference type="ARBA" id="ARBA00023163"/>
    </source>
</evidence>
<reference evidence="6" key="1">
    <citation type="submission" date="2016-10" db="EMBL/GenBank/DDBJ databases">
        <authorList>
            <person name="Varghese N."/>
            <person name="Submissions S."/>
        </authorList>
    </citation>
    <scope>NUCLEOTIDE SEQUENCE [LARGE SCALE GENOMIC DNA]</scope>
    <source>
        <strain evidence="6">CGMCC 1.7736</strain>
    </source>
</reference>
<protein>
    <submittedName>
        <fullName evidence="5">Predicted DNA binding protein, contains HTH domain</fullName>
    </submittedName>
</protein>
<feature type="domain" description="HTH bat-type" evidence="3">
    <location>
        <begin position="163"/>
        <end position="215"/>
    </location>
</feature>